<keyword evidence="5" id="KW-1185">Reference proteome</keyword>
<keyword evidence="2" id="KW-0539">Nucleus</keyword>
<dbReference type="CDD" id="cd00067">
    <property type="entry name" value="GAL4"/>
    <property type="match status" value="1"/>
</dbReference>
<organism evidence="4 5">
    <name type="scientific">Lophium mytilinum</name>
    <dbReference type="NCBI Taxonomy" id="390894"/>
    <lineage>
        <taxon>Eukaryota</taxon>
        <taxon>Fungi</taxon>
        <taxon>Dikarya</taxon>
        <taxon>Ascomycota</taxon>
        <taxon>Pezizomycotina</taxon>
        <taxon>Dothideomycetes</taxon>
        <taxon>Pleosporomycetidae</taxon>
        <taxon>Mytilinidiales</taxon>
        <taxon>Mytilinidiaceae</taxon>
        <taxon>Lophium</taxon>
    </lineage>
</organism>
<dbReference type="EMBL" id="MU004195">
    <property type="protein sequence ID" value="KAF2491704.1"/>
    <property type="molecule type" value="Genomic_DNA"/>
</dbReference>
<dbReference type="PROSITE" id="PS00463">
    <property type="entry name" value="ZN2_CY6_FUNGAL_1"/>
    <property type="match status" value="1"/>
</dbReference>
<evidence type="ECO:0000256" key="2">
    <source>
        <dbReference type="ARBA" id="ARBA00023242"/>
    </source>
</evidence>
<accession>A0A6A6QI34</accession>
<evidence type="ECO:0000313" key="5">
    <source>
        <dbReference type="Proteomes" id="UP000799750"/>
    </source>
</evidence>
<dbReference type="InterPro" id="IPR036864">
    <property type="entry name" value="Zn2-C6_fun-type_DNA-bd_sf"/>
</dbReference>
<dbReference type="AlphaFoldDB" id="A0A6A6QI34"/>
<evidence type="ECO:0000259" key="3">
    <source>
        <dbReference type="PROSITE" id="PS50048"/>
    </source>
</evidence>
<dbReference type="GO" id="GO:0008270">
    <property type="term" value="F:zinc ion binding"/>
    <property type="evidence" value="ECO:0007669"/>
    <property type="project" value="InterPro"/>
</dbReference>
<dbReference type="OrthoDB" id="187139at2759"/>
<dbReference type="InterPro" id="IPR001138">
    <property type="entry name" value="Zn2Cys6_DnaBD"/>
</dbReference>
<dbReference type="Pfam" id="PF11951">
    <property type="entry name" value="Fungal_trans_2"/>
    <property type="match status" value="1"/>
</dbReference>
<protein>
    <recommendedName>
        <fullName evidence="3">Zn(2)-C6 fungal-type domain-containing protein</fullName>
    </recommendedName>
</protein>
<sequence>MESALAEPFSSRDMNASPVKVKHRRKRVGCLCCRLRKKKCDEVKPTCEGCERNFLICTWPLPNKKSGNGSNRDGVERITCPDAQTASQCDAIFSTIAEPTTILEDRSHAITSPAETRALLSVRSPPVIFVSPALQMLCEFYLRKTANTISILHDEVNPFITHIMPMAASDDLIMQGVAALSGAHLCKQSDASADVKTLAPTHEILVIRGLKFGLTRYRKNPENALSLIVAILFLCLTETVKGETNSNTLHHLKAARALILQWITIAAVKHDTGLRTLITELYLYLAILLSVPLGRDPYHQLVYEDSKLLFSYLPRDHTGPLFGCARDLFELIPQIFQLANEKQAAHDTSHSQFRSKEAAIASLLQEILVWKPTKDVHDDTSRGGKIYQQALIILHYTSFAIFVRAPVDILRVIDEALSIAGNELNHIPLDSPILTTLTWPLAVLGSCATRPEHQDLLRQRITGMCQTLRMTCFEQLLQVLETLWASSRHQNGMAAFEVVMKEMNLVVLTV</sequence>
<feature type="domain" description="Zn(2)-C6 fungal-type" evidence="3">
    <location>
        <begin position="29"/>
        <end position="59"/>
    </location>
</feature>
<gene>
    <name evidence="4" type="ORF">BU16DRAFT_565403</name>
</gene>
<dbReference type="PROSITE" id="PS50048">
    <property type="entry name" value="ZN2_CY6_FUNGAL_2"/>
    <property type="match status" value="1"/>
</dbReference>
<name>A0A6A6QI34_9PEZI</name>
<dbReference type="SMART" id="SM00066">
    <property type="entry name" value="GAL4"/>
    <property type="match status" value="1"/>
</dbReference>
<dbReference type="Proteomes" id="UP000799750">
    <property type="component" value="Unassembled WGS sequence"/>
</dbReference>
<dbReference type="PANTHER" id="PTHR37534">
    <property type="entry name" value="TRANSCRIPTIONAL ACTIVATOR PROTEIN UGA3"/>
    <property type="match status" value="1"/>
</dbReference>
<dbReference type="InterPro" id="IPR021858">
    <property type="entry name" value="Fun_TF"/>
</dbReference>
<dbReference type="GO" id="GO:0005634">
    <property type="term" value="C:nucleus"/>
    <property type="evidence" value="ECO:0007669"/>
    <property type="project" value="UniProtKB-SubCell"/>
</dbReference>
<proteinExistence type="predicted"/>
<dbReference type="Gene3D" id="4.10.240.10">
    <property type="entry name" value="Zn(2)-C6 fungal-type DNA-binding domain"/>
    <property type="match status" value="1"/>
</dbReference>
<dbReference type="Pfam" id="PF00172">
    <property type="entry name" value="Zn_clus"/>
    <property type="match status" value="1"/>
</dbReference>
<comment type="subcellular location">
    <subcellularLocation>
        <location evidence="1">Nucleus</location>
    </subcellularLocation>
</comment>
<dbReference type="SUPFAM" id="SSF57701">
    <property type="entry name" value="Zn2/Cys6 DNA-binding domain"/>
    <property type="match status" value="1"/>
</dbReference>
<evidence type="ECO:0000256" key="1">
    <source>
        <dbReference type="ARBA" id="ARBA00004123"/>
    </source>
</evidence>
<reference evidence="4" key="1">
    <citation type="journal article" date="2020" name="Stud. Mycol.">
        <title>101 Dothideomycetes genomes: a test case for predicting lifestyles and emergence of pathogens.</title>
        <authorList>
            <person name="Haridas S."/>
            <person name="Albert R."/>
            <person name="Binder M."/>
            <person name="Bloem J."/>
            <person name="Labutti K."/>
            <person name="Salamov A."/>
            <person name="Andreopoulos B."/>
            <person name="Baker S."/>
            <person name="Barry K."/>
            <person name="Bills G."/>
            <person name="Bluhm B."/>
            <person name="Cannon C."/>
            <person name="Castanera R."/>
            <person name="Culley D."/>
            <person name="Daum C."/>
            <person name="Ezra D."/>
            <person name="Gonzalez J."/>
            <person name="Henrissat B."/>
            <person name="Kuo A."/>
            <person name="Liang C."/>
            <person name="Lipzen A."/>
            <person name="Lutzoni F."/>
            <person name="Magnuson J."/>
            <person name="Mondo S."/>
            <person name="Nolan M."/>
            <person name="Ohm R."/>
            <person name="Pangilinan J."/>
            <person name="Park H.-J."/>
            <person name="Ramirez L."/>
            <person name="Alfaro M."/>
            <person name="Sun H."/>
            <person name="Tritt A."/>
            <person name="Yoshinaga Y."/>
            <person name="Zwiers L.-H."/>
            <person name="Turgeon B."/>
            <person name="Goodwin S."/>
            <person name="Spatafora J."/>
            <person name="Crous P."/>
            <person name="Grigoriev I."/>
        </authorList>
    </citation>
    <scope>NUCLEOTIDE SEQUENCE</scope>
    <source>
        <strain evidence="4">CBS 269.34</strain>
    </source>
</reference>
<dbReference type="PANTHER" id="PTHR37534:SF46">
    <property type="entry name" value="ZN(II)2CYS6 TRANSCRIPTION FACTOR (EUROFUNG)"/>
    <property type="match status" value="1"/>
</dbReference>
<dbReference type="GO" id="GO:0000981">
    <property type="term" value="F:DNA-binding transcription factor activity, RNA polymerase II-specific"/>
    <property type="evidence" value="ECO:0007669"/>
    <property type="project" value="InterPro"/>
</dbReference>
<evidence type="ECO:0000313" key="4">
    <source>
        <dbReference type="EMBL" id="KAF2491704.1"/>
    </source>
</evidence>